<dbReference type="Pfam" id="PF13229">
    <property type="entry name" value="Beta_helix"/>
    <property type="match status" value="1"/>
</dbReference>
<keyword evidence="3" id="KW-1185">Reference proteome</keyword>
<dbReference type="RefSeq" id="WP_209943856.1">
    <property type="nucleotide sequence ID" value="NZ_JAGGJU010000004.1"/>
</dbReference>
<dbReference type="InterPro" id="IPR011050">
    <property type="entry name" value="Pectin_lyase_fold/virulence"/>
</dbReference>
<evidence type="ECO:0000259" key="1">
    <source>
        <dbReference type="Pfam" id="PF13229"/>
    </source>
</evidence>
<dbReference type="InterPro" id="IPR039448">
    <property type="entry name" value="Beta_helix"/>
</dbReference>
<dbReference type="InterPro" id="IPR006626">
    <property type="entry name" value="PbH1"/>
</dbReference>
<dbReference type="InterPro" id="IPR022388">
    <property type="entry name" value="CHP03808"/>
</dbReference>
<dbReference type="InterPro" id="IPR006311">
    <property type="entry name" value="TAT_signal"/>
</dbReference>
<dbReference type="SUPFAM" id="SSF51126">
    <property type="entry name" value="Pectin lyase-like"/>
    <property type="match status" value="1"/>
</dbReference>
<name>A0ABS4DX19_9HYPH</name>
<evidence type="ECO:0000313" key="2">
    <source>
        <dbReference type="EMBL" id="MBP1850227.1"/>
    </source>
</evidence>
<dbReference type="PROSITE" id="PS51318">
    <property type="entry name" value="TAT"/>
    <property type="match status" value="1"/>
</dbReference>
<accession>A0ABS4DX19</accession>
<evidence type="ECO:0000313" key="3">
    <source>
        <dbReference type="Proteomes" id="UP000759443"/>
    </source>
</evidence>
<comment type="caution">
    <text evidence="2">The sequence shown here is derived from an EMBL/GenBank/DDBJ whole genome shotgun (WGS) entry which is preliminary data.</text>
</comment>
<dbReference type="Proteomes" id="UP000759443">
    <property type="component" value="Unassembled WGS sequence"/>
</dbReference>
<dbReference type="InterPro" id="IPR012334">
    <property type="entry name" value="Pectin_lyas_fold"/>
</dbReference>
<dbReference type="Gene3D" id="2.160.20.10">
    <property type="entry name" value="Single-stranded right-handed beta-helix, Pectin lyase-like"/>
    <property type="match status" value="1"/>
</dbReference>
<sequence length="462" mass="48355">MIGRREILRRGLAGGLAGAFAPLPFAGRAMAQSLDETPLRGAIDAARAGLSPRSTDDQSVALQAIVERAAKAQLPIFLPPGRYRISRLDLPDGARLTGIAGASRIVLEGGYGIRADRAGRIGLSNLVIDGGGHRLDSQALGLVYLANIKEAILDTIEVTGSAGHAIALERCGGSLRRSNLNHAGDAGLYAVECERLSIEDNVVGDCGNGGILVHRWEKSDDGAIVRGNRVLRIAAKKGGTGEYGNGINVFRADNVMVAGNHVSDCAFSAIRANSASNVAITGNQCLASGEAAIFVEFDFQGAVVSDNLVDGAANGIVLGNFNEGGRLSTVSGNLIRNLRLDGPYADDEAGFGFGIAVEADALVSGNVIEDAPRYGMMVGWGEYLRDIVVSGNIVRKAPIGIYVSVAEGAGEAVFTGNLFAQTPKGAIVGFRWNEKVTGDLLQDASLYRQFTFSANRSRLSAE</sequence>
<dbReference type="SMART" id="SM00710">
    <property type="entry name" value="PbH1"/>
    <property type="match status" value="7"/>
</dbReference>
<organism evidence="2 3">
    <name type="scientific">Rhizobium halophytocola</name>
    <dbReference type="NCBI Taxonomy" id="735519"/>
    <lineage>
        <taxon>Bacteria</taxon>
        <taxon>Pseudomonadati</taxon>
        <taxon>Pseudomonadota</taxon>
        <taxon>Alphaproteobacteria</taxon>
        <taxon>Hyphomicrobiales</taxon>
        <taxon>Rhizobiaceae</taxon>
        <taxon>Rhizobium/Agrobacterium group</taxon>
        <taxon>Rhizobium</taxon>
    </lineage>
</organism>
<feature type="domain" description="Right handed beta helix" evidence="1">
    <location>
        <begin position="165"/>
        <end position="320"/>
    </location>
</feature>
<dbReference type="EMBL" id="JAGGJU010000004">
    <property type="protein sequence ID" value="MBP1850227.1"/>
    <property type="molecule type" value="Genomic_DNA"/>
</dbReference>
<reference evidence="2 3" key="1">
    <citation type="submission" date="2021-03" db="EMBL/GenBank/DDBJ databases">
        <title>Genomic Encyclopedia of Type Strains, Phase IV (KMG-IV): sequencing the most valuable type-strain genomes for metagenomic binning, comparative biology and taxonomic classification.</title>
        <authorList>
            <person name="Goeker M."/>
        </authorList>
    </citation>
    <scope>NUCLEOTIDE SEQUENCE [LARGE SCALE GENOMIC DNA]</scope>
    <source>
        <strain evidence="2 3">DSM 21600</strain>
    </source>
</reference>
<dbReference type="InterPro" id="IPR022444">
    <property type="entry name" value="Cofactor-bd_rpt"/>
</dbReference>
<gene>
    <name evidence="2" type="ORF">J2Z17_001661</name>
</gene>
<protein>
    <submittedName>
        <fullName evidence="2">Secreted repeat protein (TIGR03808 family)</fullName>
    </submittedName>
</protein>
<dbReference type="NCBIfam" id="TIGR03807">
    <property type="entry name" value="RR_fam_repeat"/>
    <property type="match status" value="2"/>
</dbReference>
<proteinExistence type="predicted"/>
<dbReference type="NCBIfam" id="TIGR03808">
    <property type="entry name" value="RR_plus_rpt_1"/>
    <property type="match status" value="1"/>
</dbReference>